<feature type="compositionally biased region" description="Polar residues" evidence="1">
    <location>
        <begin position="1"/>
        <end position="11"/>
    </location>
</feature>
<accession>A0A5C2RPK1</accession>
<reference evidence="2" key="1">
    <citation type="journal article" date="2018" name="Genome Biol. Evol.">
        <title>Genomics and development of Lentinus tigrinus, a white-rot wood-decaying mushroom with dimorphic fruiting bodies.</title>
        <authorList>
            <person name="Wu B."/>
            <person name="Xu Z."/>
            <person name="Knudson A."/>
            <person name="Carlson A."/>
            <person name="Chen N."/>
            <person name="Kovaka S."/>
            <person name="LaButti K."/>
            <person name="Lipzen A."/>
            <person name="Pennachio C."/>
            <person name="Riley R."/>
            <person name="Schakwitz W."/>
            <person name="Umezawa K."/>
            <person name="Ohm R.A."/>
            <person name="Grigoriev I.V."/>
            <person name="Nagy L.G."/>
            <person name="Gibbons J."/>
            <person name="Hibbett D."/>
        </authorList>
    </citation>
    <scope>NUCLEOTIDE SEQUENCE [LARGE SCALE GENOMIC DNA]</scope>
    <source>
        <strain evidence="2">ALCF2SS1-6</strain>
    </source>
</reference>
<name>A0A5C2RPK1_9APHY</name>
<feature type="compositionally biased region" description="Basic residues" evidence="1">
    <location>
        <begin position="63"/>
        <end position="79"/>
    </location>
</feature>
<evidence type="ECO:0000313" key="3">
    <source>
        <dbReference type="Proteomes" id="UP000313359"/>
    </source>
</evidence>
<protein>
    <submittedName>
        <fullName evidence="2">Uncharacterized protein</fullName>
    </submittedName>
</protein>
<dbReference type="EMBL" id="ML122330">
    <property type="protein sequence ID" value="RPD53061.1"/>
    <property type="molecule type" value="Genomic_DNA"/>
</dbReference>
<feature type="region of interest" description="Disordered" evidence="1">
    <location>
        <begin position="1"/>
        <end position="102"/>
    </location>
</feature>
<dbReference type="Proteomes" id="UP000313359">
    <property type="component" value="Unassembled WGS sequence"/>
</dbReference>
<gene>
    <name evidence="2" type="ORF">L227DRAFT_421332</name>
</gene>
<evidence type="ECO:0000313" key="2">
    <source>
        <dbReference type="EMBL" id="RPD53061.1"/>
    </source>
</evidence>
<sequence length="179" mass="20193">MTSLTMRSPANTTRRRRTKRTTSNDANRAEATQVACVERQRGGDVAASSVGSSSPEPLSLRKPSTRTRKLTRASRRLGSRMHASGDSCTRPRNVGARREASSNEVRCGFESSADLTPRLGHRRPTTLSRRVWNRCWPLRRSVRSRRPLVPWRWNRSWMSFCRGTAHAETGAGRLTIFDA</sequence>
<organism evidence="2 3">
    <name type="scientific">Lentinus tigrinus ALCF2SS1-6</name>
    <dbReference type="NCBI Taxonomy" id="1328759"/>
    <lineage>
        <taxon>Eukaryota</taxon>
        <taxon>Fungi</taxon>
        <taxon>Dikarya</taxon>
        <taxon>Basidiomycota</taxon>
        <taxon>Agaricomycotina</taxon>
        <taxon>Agaricomycetes</taxon>
        <taxon>Polyporales</taxon>
        <taxon>Polyporaceae</taxon>
        <taxon>Lentinus</taxon>
    </lineage>
</organism>
<evidence type="ECO:0000256" key="1">
    <source>
        <dbReference type="SAM" id="MobiDB-lite"/>
    </source>
</evidence>
<proteinExistence type="predicted"/>
<dbReference type="AlphaFoldDB" id="A0A5C2RPK1"/>
<keyword evidence="3" id="KW-1185">Reference proteome</keyword>
<feature type="compositionally biased region" description="Low complexity" evidence="1">
    <location>
        <begin position="43"/>
        <end position="60"/>
    </location>
</feature>